<gene>
    <name evidence="1" type="ORF">NIES80_05450</name>
</gene>
<evidence type="ECO:0000313" key="2">
    <source>
        <dbReference type="Proteomes" id="UP000299367"/>
    </source>
</evidence>
<organism evidence="1 2">
    <name type="scientific">Dolichospermum planctonicum</name>
    <dbReference type="NCBI Taxonomy" id="136072"/>
    <lineage>
        <taxon>Bacteria</taxon>
        <taxon>Bacillati</taxon>
        <taxon>Cyanobacteriota</taxon>
        <taxon>Cyanophyceae</taxon>
        <taxon>Nostocales</taxon>
        <taxon>Aphanizomenonaceae</taxon>
        <taxon>Dolichospermum</taxon>
    </lineage>
</organism>
<dbReference type="EMBL" id="BJCF01000004">
    <property type="protein sequence ID" value="GCL40855.1"/>
    <property type="molecule type" value="Genomic_DNA"/>
</dbReference>
<dbReference type="Proteomes" id="UP000299367">
    <property type="component" value="Unassembled WGS sequence"/>
</dbReference>
<name>A0A480A735_9CYAN</name>
<dbReference type="AlphaFoldDB" id="A0A480A735"/>
<proteinExistence type="predicted"/>
<sequence length="49" mass="5593">MIESILPVRFGEVDSQLTTIINSLIAMKREEFTPLLLQLSSEELLARFV</sequence>
<dbReference type="RefSeq" id="WP_236097054.1">
    <property type="nucleotide sequence ID" value="NZ_BJCF01000004.1"/>
</dbReference>
<accession>A0A480A735</accession>
<protein>
    <submittedName>
        <fullName evidence="1">Uncharacterized protein</fullName>
    </submittedName>
</protein>
<reference evidence="2" key="1">
    <citation type="submission" date="2019-02" db="EMBL/GenBank/DDBJ databases">
        <title>Draft genome sequence of Dolichospermum planctonicum NIES-80.</title>
        <authorList>
            <person name="Yamaguchi H."/>
            <person name="Suzuki S."/>
            <person name="Kawachi M."/>
        </authorList>
    </citation>
    <scope>NUCLEOTIDE SEQUENCE [LARGE SCALE GENOMIC DNA]</scope>
    <source>
        <strain evidence="2">NIES-80</strain>
    </source>
</reference>
<comment type="caution">
    <text evidence="1">The sequence shown here is derived from an EMBL/GenBank/DDBJ whole genome shotgun (WGS) entry which is preliminary data.</text>
</comment>
<evidence type="ECO:0000313" key="1">
    <source>
        <dbReference type="EMBL" id="GCL40855.1"/>
    </source>
</evidence>